<protein>
    <submittedName>
        <fullName evidence="1">Uncharacterized protein</fullName>
    </submittedName>
</protein>
<comment type="caution">
    <text evidence="1">The sequence shown here is derived from an EMBL/GenBank/DDBJ whole genome shotgun (WGS) entry which is preliminary data.</text>
</comment>
<dbReference type="Proteomes" id="UP000541444">
    <property type="component" value="Unassembled WGS sequence"/>
</dbReference>
<proteinExistence type="predicted"/>
<name>A0A7J7P0R0_9MAGN</name>
<reference evidence="1 2" key="1">
    <citation type="journal article" date="2020" name="IScience">
        <title>Genome Sequencing of the Endangered Kingdonia uniflora (Circaeasteraceae, Ranunculales) Reveals Potential Mechanisms of Evolutionary Specialization.</title>
        <authorList>
            <person name="Sun Y."/>
            <person name="Deng T."/>
            <person name="Zhang A."/>
            <person name="Moore M.J."/>
            <person name="Landis J.B."/>
            <person name="Lin N."/>
            <person name="Zhang H."/>
            <person name="Zhang X."/>
            <person name="Huang J."/>
            <person name="Zhang X."/>
            <person name="Sun H."/>
            <person name="Wang H."/>
        </authorList>
    </citation>
    <scope>NUCLEOTIDE SEQUENCE [LARGE SCALE GENOMIC DNA]</scope>
    <source>
        <strain evidence="1">TB1705</strain>
        <tissue evidence="1">Leaf</tissue>
    </source>
</reference>
<accession>A0A7J7P0R0</accession>
<gene>
    <name evidence="1" type="ORF">GIB67_035487</name>
</gene>
<dbReference type="EMBL" id="JACGCM010000376">
    <property type="protein sequence ID" value="KAF6172933.1"/>
    <property type="molecule type" value="Genomic_DNA"/>
</dbReference>
<organism evidence="1 2">
    <name type="scientific">Kingdonia uniflora</name>
    <dbReference type="NCBI Taxonomy" id="39325"/>
    <lineage>
        <taxon>Eukaryota</taxon>
        <taxon>Viridiplantae</taxon>
        <taxon>Streptophyta</taxon>
        <taxon>Embryophyta</taxon>
        <taxon>Tracheophyta</taxon>
        <taxon>Spermatophyta</taxon>
        <taxon>Magnoliopsida</taxon>
        <taxon>Ranunculales</taxon>
        <taxon>Circaeasteraceae</taxon>
        <taxon>Kingdonia</taxon>
    </lineage>
</organism>
<evidence type="ECO:0000313" key="2">
    <source>
        <dbReference type="Proteomes" id="UP000541444"/>
    </source>
</evidence>
<evidence type="ECO:0000313" key="1">
    <source>
        <dbReference type="EMBL" id="KAF6172933.1"/>
    </source>
</evidence>
<keyword evidence="2" id="KW-1185">Reference proteome</keyword>
<dbReference type="OrthoDB" id="2187at2759"/>
<sequence>METCFVSLPNPNPPINPFHSSPSNSISRASFSQSRSLARRLVWLRFNIICNRVRAIGNLPKDTLVTIELNDVDDWEVLDLNVELAEDAILKQAKPIETVVTLTLQRHDLTSPVVTSLKGLQGRSPIPQDQRFDAMISERGQWEIARKASEERAISFGDMQRHI</sequence>
<dbReference type="AlphaFoldDB" id="A0A7J7P0R0"/>